<accession>A0A849AJ75</accession>
<dbReference type="SUPFAM" id="SSF55729">
    <property type="entry name" value="Acyl-CoA N-acyltransferases (Nat)"/>
    <property type="match status" value="1"/>
</dbReference>
<dbReference type="PANTHER" id="PTHR43441:SF11">
    <property type="entry name" value="RIBOSOMAL-PROTEIN-SERINE ACETYLTRANSFERASE"/>
    <property type="match status" value="1"/>
</dbReference>
<dbReference type="InterPro" id="IPR051908">
    <property type="entry name" value="Ribosomal_N-acetyltransferase"/>
</dbReference>
<dbReference type="InterPro" id="IPR016181">
    <property type="entry name" value="Acyl_CoA_acyltransferase"/>
</dbReference>
<dbReference type="PANTHER" id="PTHR43441">
    <property type="entry name" value="RIBOSOMAL-PROTEIN-SERINE ACETYLTRANSFERASE"/>
    <property type="match status" value="1"/>
</dbReference>
<evidence type="ECO:0000313" key="2">
    <source>
        <dbReference type="EMBL" id="NNG36862.1"/>
    </source>
</evidence>
<evidence type="ECO:0000259" key="1">
    <source>
        <dbReference type="PROSITE" id="PS51186"/>
    </source>
</evidence>
<gene>
    <name evidence="2" type="ORF">HKD39_14305</name>
</gene>
<dbReference type="RefSeq" id="WP_171200546.1">
    <property type="nucleotide sequence ID" value="NZ_JABEND010000008.1"/>
</dbReference>
<dbReference type="GO" id="GO:0008999">
    <property type="term" value="F:protein-N-terminal-alanine acetyltransferase activity"/>
    <property type="evidence" value="ECO:0007669"/>
    <property type="project" value="TreeGrafter"/>
</dbReference>
<comment type="caution">
    <text evidence="2">The sequence shown here is derived from an EMBL/GenBank/DDBJ whole genome shotgun (WGS) entry which is preliminary data.</text>
</comment>
<name>A0A849AJ75_9ACTN</name>
<dbReference type="PROSITE" id="PS51186">
    <property type="entry name" value="GNAT"/>
    <property type="match status" value="1"/>
</dbReference>
<dbReference type="EMBL" id="JABEND010000008">
    <property type="protein sequence ID" value="NNG36862.1"/>
    <property type="molecule type" value="Genomic_DNA"/>
</dbReference>
<dbReference type="GO" id="GO:0005737">
    <property type="term" value="C:cytoplasm"/>
    <property type="evidence" value="ECO:0007669"/>
    <property type="project" value="TreeGrafter"/>
</dbReference>
<dbReference type="Proteomes" id="UP000562984">
    <property type="component" value="Unassembled WGS sequence"/>
</dbReference>
<feature type="domain" description="N-acetyltransferase" evidence="1">
    <location>
        <begin position="1"/>
        <end position="140"/>
    </location>
</feature>
<keyword evidence="2" id="KW-0808">Transferase</keyword>
<evidence type="ECO:0000313" key="3">
    <source>
        <dbReference type="Proteomes" id="UP000562984"/>
    </source>
</evidence>
<protein>
    <submittedName>
        <fullName evidence="2">GNAT family N-acetyltransferase</fullName>
    </submittedName>
</protein>
<dbReference type="Gene3D" id="3.40.630.30">
    <property type="match status" value="1"/>
</dbReference>
<dbReference type="CDD" id="cd04301">
    <property type="entry name" value="NAT_SF"/>
    <property type="match status" value="1"/>
</dbReference>
<dbReference type="GO" id="GO:1990189">
    <property type="term" value="F:protein N-terminal-serine acetyltransferase activity"/>
    <property type="evidence" value="ECO:0007669"/>
    <property type="project" value="TreeGrafter"/>
</dbReference>
<sequence>MTDTVRLRRVDPDEVSGIAEQQTAQPWGHWINKPDTDHFGIDVAGRVVGQIVLHDINLANGEALIAYHVFAASDRRRGYATRALARLVELATERGDLRRLVIITSADNAASQALARRGGFRYVGAPREDPTGLVFERQLSRGTRAGDER</sequence>
<organism evidence="2 3">
    <name type="scientific">Nakamurella aerolata</name>
    <dbReference type="NCBI Taxonomy" id="1656892"/>
    <lineage>
        <taxon>Bacteria</taxon>
        <taxon>Bacillati</taxon>
        <taxon>Actinomycetota</taxon>
        <taxon>Actinomycetes</taxon>
        <taxon>Nakamurellales</taxon>
        <taxon>Nakamurellaceae</taxon>
        <taxon>Nakamurella</taxon>
    </lineage>
</organism>
<dbReference type="Pfam" id="PF13302">
    <property type="entry name" value="Acetyltransf_3"/>
    <property type="match status" value="1"/>
</dbReference>
<keyword evidence="3" id="KW-1185">Reference proteome</keyword>
<dbReference type="InterPro" id="IPR000182">
    <property type="entry name" value="GNAT_dom"/>
</dbReference>
<dbReference type="AlphaFoldDB" id="A0A849AJ75"/>
<proteinExistence type="predicted"/>
<reference evidence="2 3" key="1">
    <citation type="submission" date="2020-05" db="EMBL/GenBank/DDBJ databases">
        <title>Nakamurella sp. DB0629 isolated from air conditioner.</title>
        <authorList>
            <person name="Kim D.H."/>
            <person name="Kim D.-U."/>
        </authorList>
    </citation>
    <scope>NUCLEOTIDE SEQUENCE [LARGE SCALE GENOMIC DNA]</scope>
    <source>
        <strain evidence="2 3">DB0629</strain>
    </source>
</reference>